<evidence type="ECO:0000256" key="1">
    <source>
        <dbReference type="SAM" id="MobiDB-lite"/>
    </source>
</evidence>
<proteinExistence type="predicted"/>
<accession>D3T9N7</accession>
<sequence length="63" mass="7575">MSLERAERKIMHLRGKATNEETYEILDILEEMIAEMKKMRSREMEVKSKEMVMSRNNEVEVEL</sequence>
<dbReference type="GeneID" id="8827964"/>
<feature type="region of interest" description="Disordered" evidence="1">
    <location>
        <begin position="44"/>
        <end position="63"/>
    </location>
</feature>
<dbReference type="EMBL" id="CP001941">
    <property type="protein sequence ID" value="ADD08816.1"/>
    <property type="molecule type" value="Genomic_DNA"/>
</dbReference>
<evidence type="ECO:0000313" key="3">
    <source>
        <dbReference type="Proteomes" id="UP000001400"/>
    </source>
</evidence>
<protein>
    <submittedName>
        <fullName evidence="2">Uncharacterized protein</fullName>
    </submittedName>
</protein>
<dbReference type="HOGENOM" id="CLU_2874867_0_0_2"/>
<dbReference type="AlphaFoldDB" id="D3T9N7"/>
<dbReference type="RefSeq" id="WP_012997295.1">
    <property type="nucleotide sequence ID" value="NC_013926.1"/>
</dbReference>
<keyword evidence="3" id="KW-1185">Reference proteome</keyword>
<reference evidence="2" key="1">
    <citation type="submission" date="2010-02" db="EMBL/GenBank/DDBJ databases">
        <title>Complete sequence of Aciduliprofundum boonei T469.</title>
        <authorList>
            <consortium name="US DOE Joint Genome Institute"/>
            <person name="Lucas S."/>
            <person name="Copeland A."/>
            <person name="Lapidus A."/>
            <person name="Cheng J.-F."/>
            <person name="Bruce D."/>
            <person name="Goodwin L."/>
            <person name="Pitluck S."/>
            <person name="Saunders E."/>
            <person name="Detter J.C."/>
            <person name="Han C."/>
            <person name="Tapia R."/>
            <person name="Land M."/>
            <person name="Hauser L."/>
            <person name="Kyrpides N."/>
            <person name="Mikhailova N."/>
            <person name="Flores G."/>
            <person name="Reysenbach A.-L."/>
            <person name="Woyke T."/>
        </authorList>
    </citation>
    <scope>NUCLEOTIDE SEQUENCE</scope>
    <source>
        <strain evidence="2">T469</strain>
    </source>
</reference>
<dbReference type="KEGG" id="abi:Aboo_1007"/>
<name>D3T9N7_ACIB4</name>
<evidence type="ECO:0000313" key="2">
    <source>
        <dbReference type="EMBL" id="ADD08816.1"/>
    </source>
</evidence>
<dbReference type="Proteomes" id="UP000001400">
    <property type="component" value="Chromosome"/>
</dbReference>
<organism evidence="2 3">
    <name type="scientific">Aciduliprofundum boonei (strain DSM 19572 / T469)</name>
    <dbReference type="NCBI Taxonomy" id="439481"/>
    <lineage>
        <taxon>Archaea</taxon>
        <taxon>Methanobacteriati</taxon>
        <taxon>Thermoplasmatota</taxon>
        <taxon>DHVE2 group</taxon>
        <taxon>Candidatus Aciduliprofundum</taxon>
    </lineage>
</organism>
<gene>
    <name evidence="2" type="ordered locus">Aboo_1007</name>
</gene>